<feature type="chain" id="PRO_5018158999" evidence="3">
    <location>
        <begin position="28"/>
        <end position="290"/>
    </location>
</feature>
<proteinExistence type="predicted"/>
<dbReference type="GO" id="GO:0046636">
    <property type="term" value="P:negative regulation of alpha-beta T cell activation"/>
    <property type="evidence" value="ECO:0007669"/>
    <property type="project" value="TreeGrafter"/>
</dbReference>
<evidence type="ECO:0000313" key="4">
    <source>
        <dbReference type="Ensembl" id="ENSCSEP00000027580.1"/>
    </source>
</evidence>
<keyword evidence="2" id="KW-1133">Transmembrane helix</keyword>
<keyword evidence="2" id="KW-0472">Membrane</keyword>
<feature type="region of interest" description="Disordered" evidence="1">
    <location>
        <begin position="78"/>
        <end position="97"/>
    </location>
</feature>
<feature type="transmembrane region" description="Helical" evidence="2">
    <location>
        <begin position="178"/>
        <end position="200"/>
    </location>
</feature>
<reference evidence="4" key="2">
    <citation type="submission" date="2025-08" db="UniProtKB">
        <authorList>
            <consortium name="Ensembl"/>
        </authorList>
    </citation>
    <scope>IDENTIFICATION</scope>
</reference>
<dbReference type="GeneTree" id="ENSGT00940000163216"/>
<protein>
    <submittedName>
        <fullName evidence="4">V-set immunoregulatory receptor</fullName>
    </submittedName>
</protein>
<dbReference type="GO" id="GO:0005886">
    <property type="term" value="C:plasma membrane"/>
    <property type="evidence" value="ECO:0007669"/>
    <property type="project" value="TreeGrafter"/>
</dbReference>
<dbReference type="Ensembl" id="ENSCSET00000027949.1">
    <property type="protein sequence ID" value="ENSCSEP00000027580.1"/>
    <property type="gene ID" value="ENSCSEG00000017616.1"/>
</dbReference>
<evidence type="ECO:0000313" key="5">
    <source>
        <dbReference type="Proteomes" id="UP000265120"/>
    </source>
</evidence>
<evidence type="ECO:0000256" key="2">
    <source>
        <dbReference type="SAM" id="Phobius"/>
    </source>
</evidence>
<feature type="compositionally biased region" description="Polar residues" evidence="1">
    <location>
        <begin position="87"/>
        <end position="97"/>
    </location>
</feature>
<evidence type="ECO:0000256" key="3">
    <source>
        <dbReference type="SAM" id="SignalP"/>
    </source>
</evidence>
<keyword evidence="5" id="KW-1185">Reference proteome</keyword>
<dbReference type="InterPro" id="IPR042473">
    <property type="entry name" value="VISTA"/>
</dbReference>
<dbReference type="AlphaFoldDB" id="A0A3P8WSH0"/>
<dbReference type="STRING" id="244447.ENSCSEP00000027580"/>
<reference evidence="4 5" key="1">
    <citation type="journal article" date="2014" name="Nat. Genet.">
        <title>Whole-genome sequence of a flatfish provides insights into ZW sex chromosome evolution and adaptation to a benthic lifestyle.</title>
        <authorList>
            <person name="Chen S."/>
            <person name="Zhang G."/>
            <person name="Shao C."/>
            <person name="Huang Q."/>
            <person name="Liu G."/>
            <person name="Zhang P."/>
            <person name="Song W."/>
            <person name="An N."/>
            <person name="Chalopin D."/>
            <person name="Volff J.N."/>
            <person name="Hong Y."/>
            <person name="Li Q."/>
            <person name="Sha Z."/>
            <person name="Zhou H."/>
            <person name="Xie M."/>
            <person name="Yu Q."/>
            <person name="Liu Y."/>
            <person name="Xiang H."/>
            <person name="Wang N."/>
            <person name="Wu K."/>
            <person name="Yang C."/>
            <person name="Zhou Q."/>
            <person name="Liao X."/>
            <person name="Yang L."/>
            <person name="Hu Q."/>
            <person name="Zhang J."/>
            <person name="Meng L."/>
            <person name="Jin L."/>
            <person name="Tian Y."/>
            <person name="Lian J."/>
            <person name="Yang J."/>
            <person name="Miao G."/>
            <person name="Liu S."/>
            <person name="Liang Z."/>
            <person name="Yan F."/>
            <person name="Li Y."/>
            <person name="Sun B."/>
            <person name="Zhang H."/>
            <person name="Zhang J."/>
            <person name="Zhu Y."/>
            <person name="Du M."/>
            <person name="Zhao Y."/>
            <person name="Schartl M."/>
            <person name="Tang Q."/>
            <person name="Wang J."/>
        </authorList>
    </citation>
    <scope>NUCLEOTIDE SEQUENCE</scope>
</reference>
<sequence>VVFFQEVRRCKHLCWIFTALLLDMTHAHTISVSAPHLFYTCPEGATAKLMCYQRGAALYSTDVVRRSWLFTPHSDQHCSGKMGPRHTTLNGHSQGNRSSPLPQFGFSEQEMWVILQDVTYADQGRYCCIVLDFQVASKHASLVQKPHSHIILQVSPTGHSVYLSNSVSLLPPPGSVPVALSITACIFALLALPLLLVLVYKQREKTHEAQGHENPVFLGDSPQTRTRTVSQIMTRQSSETGRHLLSEPNTPMSPYFNGNGFFPIEGRTHTRTQNLCHIIRNNASTLPNDL</sequence>
<evidence type="ECO:0000256" key="1">
    <source>
        <dbReference type="SAM" id="MobiDB-lite"/>
    </source>
</evidence>
<dbReference type="PANTHER" id="PTHR44819:SF1">
    <property type="entry name" value="V-TYPE IMMUNOGLOBULIN DOMAIN-CONTAINING SUPPRESSOR OF T-CELL ACTIVATION"/>
    <property type="match status" value="1"/>
</dbReference>
<dbReference type="PANTHER" id="PTHR44819">
    <property type="entry name" value="V-TYPE IMMUNOGLOBULIN DOMAIN-CONTAINING SUPPRESSOR OF T-CELL ACTIVATION"/>
    <property type="match status" value="1"/>
</dbReference>
<dbReference type="InParanoid" id="A0A3P8WSH0"/>
<dbReference type="OMA" id="WVILRNV"/>
<dbReference type="GO" id="GO:0050776">
    <property type="term" value="P:regulation of immune response"/>
    <property type="evidence" value="ECO:0007669"/>
    <property type="project" value="InterPro"/>
</dbReference>
<keyword evidence="3" id="KW-0732">Signal</keyword>
<name>A0A3P8WSH0_CYNSE</name>
<organism evidence="4 5">
    <name type="scientific">Cynoglossus semilaevis</name>
    <name type="common">Tongue sole</name>
    <dbReference type="NCBI Taxonomy" id="244447"/>
    <lineage>
        <taxon>Eukaryota</taxon>
        <taxon>Metazoa</taxon>
        <taxon>Chordata</taxon>
        <taxon>Craniata</taxon>
        <taxon>Vertebrata</taxon>
        <taxon>Euteleostomi</taxon>
        <taxon>Actinopterygii</taxon>
        <taxon>Neopterygii</taxon>
        <taxon>Teleostei</taxon>
        <taxon>Neoteleostei</taxon>
        <taxon>Acanthomorphata</taxon>
        <taxon>Carangaria</taxon>
        <taxon>Pleuronectiformes</taxon>
        <taxon>Pleuronectoidei</taxon>
        <taxon>Cynoglossidae</taxon>
        <taxon>Cynoglossinae</taxon>
        <taxon>Cynoglossus</taxon>
    </lineage>
</organism>
<keyword evidence="2" id="KW-0812">Transmembrane</keyword>
<feature type="signal peptide" evidence="3">
    <location>
        <begin position="1"/>
        <end position="27"/>
    </location>
</feature>
<dbReference type="InterPro" id="IPR036179">
    <property type="entry name" value="Ig-like_dom_sf"/>
</dbReference>
<dbReference type="SUPFAM" id="SSF48726">
    <property type="entry name" value="Immunoglobulin"/>
    <property type="match status" value="1"/>
</dbReference>
<accession>A0A3P8WSH0</accession>
<reference evidence="4" key="3">
    <citation type="submission" date="2025-09" db="UniProtKB">
        <authorList>
            <consortium name="Ensembl"/>
        </authorList>
    </citation>
    <scope>IDENTIFICATION</scope>
</reference>
<dbReference type="Proteomes" id="UP000265120">
    <property type="component" value="Chromosome 15"/>
</dbReference>